<name>A0A381ZRR9_9ZZZZ</name>
<dbReference type="Gene3D" id="3.40.50.620">
    <property type="entry name" value="HUPs"/>
    <property type="match status" value="1"/>
</dbReference>
<dbReference type="InterPro" id="IPR011063">
    <property type="entry name" value="TilS/TtcA_N"/>
</dbReference>
<accession>A0A381ZRR9</accession>
<feature type="domain" description="Lysidine-tRNA(Ile) synthetase C-terminal" evidence="9">
    <location>
        <begin position="366"/>
        <end position="439"/>
    </location>
</feature>
<evidence type="ECO:0000256" key="3">
    <source>
        <dbReference type="ARBA" id="ARBA00022490"/>
    </source>
</evidence>
<dbReference type="InterPro" id="IPR012094">
    <property type="entry name" value="tRNA_Ile_lys_synt"/>
</dbReference>
<dbReference type="HAMAP" id="MF_01161">
    <property type="entry name" value="tRNA_Ile_lys_synt"/>
    <property type="match status" value="1"/>
</dbReference>
<keyword evidence="3" id="KW-0963">Cytoplasm</keyword>
<dbReference type="SUPFAM" id="SSF56037">
    <property type="entry name" value="PheT/TilS domain"/>
    <property type="match status" value="1"/>
</dbReference>
<evidence type="ECO:0000313" key="10">
    <source>
        <dbReference type="EMBL" id="SVA91936.1"/>
    </source>
</evidence>
<evidence type="ECO:0000256" key="8">
    <source>
        <dbReference type="ARBA" id="ARBA00048539"/>
    </source>
</evidence>
<dbReference type="Gene3D" id="1.20.59.20">
    <property type="match status" value="1"/>
</dbReference>
<comment type="subcellular location">
    <subcellularLocation>
        <location evidence="1">Cytoplasm</location>
    </subcellularLocation>
</comment>
<dbReference type="NCBIfam" id="TIGR02432">
    <property type="entry name" value="lysidine_TilS_N"/>
    <property type="match status" value="1"/>
</dbReference>
<dbReference type="GO" id="GO:0005737">
    <property type="term" value="C:cytoplasm"/>
    <property type="evidence" value="ECO:0007669"/>
    <property type="project" value="UniProtKB-SubCell"/>
</dbReference>
<evidence type="ECO:0000256" key="6">
    <source>
        <dbReference type="ARBA" id="ARBA00022741"/>
    </source>
</evidence>
<dbReference type="SMART" id="SM00977">
    <property type="entry name" value="TilS_C"/>
    <property type="match status" value="1"/>
</dbReference>
<sequence>MLETLDFSPGKTSNFNRIGVCYSGGIDSHVLLHLLSRKLLTTKNLYALHVNHGISAQSDKWKKHSEKICRDLDIKFTSFDLNLSKKRNINENYLREARYEAIASWSKPGDILCTAHHKDDQVETILFRILRGTGINGLRGIPYKRESSGVVFLRPLIRFSKKEIIKYASLNNLEWVEDESNENTSISRNFIRKELLPLVRRKWPKYRDALEHISSHARDSSNLLDQLGDEDIEKCVASSFNELSIANISLLSKLRISNMLYRWLTLQSMEGVTYSLIKEIQENLLWTKDDSDPIITFGSKSKVKSFQLRKFNNILFLLPKSSDSYLKDYSPIMWDLNEPLKLPTGLLKAHESTGEGLSLLSSQDKVEVKFREGGERCRPIGRNKSQTLKRLLQEYSVPPWMRSRLPLIYVNGRLAAVADLWVCGKFSTKKKYKGISFKWKDNLFSKHDLRR</sequence>
<dbReference type="EC" id="6.3.4.19" evidence="2"/>
<gene>
    <name evidence="10" type="ORF">METZ01_LOCUS144790</name>
</gene>
<dbReference type="PANTHER" id="PTHR43033:SF1">
    <property type="entry name" value="TRNA(ILE)-LYSIDINE SYNTHASE-RELATED"/>
    <property type="match status" value="1"/>
</dbReference>
<dbReference type="NCBIfam" id="TIGR02433">
    <property type="entry name" value="lysidine_TilS_C"/>
    <property type="match status" value="1"/>
</dbReference>
<dbReference type="EMBL" id="UINC01022402">
    <property type="protein sequence ID" value="SVA91936.1"/>
    <property type="molecule type" value="Genomic_DNA"/>
</dbReference>
<dbReference type="AlphaFoldDB" id="A0A381ZRR9"/>
<dbReference type="SUPFAM" id="SSF52402">
    <property type="entry name" value="Adenine nucleotide alpha hydrolases-like"/>
    <property type="match status" value="1"/>
</dbReference>
<dbReference type="CDD" id="cd01992">
    <property type="entry name" value="TilS_N"/>
    <property type="match status" value="1"/>
</dbReference>
<organism evidence="10">
    <name type="scientific">marine metagenome</name>
    <dbReference type="NCBI Taxonomy" id="408172"/>
    <lineage>
        <taxon>unclassified sequences</taxon>
        <taxon>metagenomes</taxon>
        <taxon>ecological metagenomes</taxon>
    </lineage>
</organism>
<evidence type="ECO:0000256" key="1">
    <source>
        <dbReference type="ARBA" id="ARBA00004496"/>
    </source>
</evidence>
<dbReference type="Pfam" id="PF01171">
    <property type="entry name" value="ATP_bind_3"/>
    <property type="match status" value="1"/>
</dbReference>
<keyword evidence="6" id="KW-0547">Nucleotide-binding</keyword>
<dbReference type="GO" id="GO:0032267">
    <property type="term" value="F:tRNA(Ile)-lysidine synthase activity"/>
    <property type="evidence" value="ECO:0007669"/>
    <property type="project" value="UniProtKB-EC"/>
</dbReference>
<keyword evidence="5" id="KW-0819">tRNA processing</keyword>
<protein>
    <recommendedName>
        <fullName evidence="2">tRNA(Ile)-lysidine synthetase</fullName>
        <ecNumber evidence="2">6.3.4.19</ecNumber>
    </recommendedName>
</protein>
<evidence type="ECO:0000256" key="7">
    <source>
        <dbReference type="ARBA" id="ARBA00022840"/>
    </source>
</evidence>
<dbReference type="SUPFAM" id="SSF82829">
    <property type="entry name" value="MesJ substrate recognition domain-like"/>
    <property type="match status" value="1"/>
</dbReference>
<evidence type="ECO:0000256" key="4">
    <source>
        <dbReference type="ARBA" id="ARBA00022598"/>
    </source>
</evidence>
<reference evidence="10" key="1">
    <citation type="submission" date="2018-05" db="EMBL/GenBank/DDBJ databases">
        <authorList>
            <person name="Lanie J.A."/>
            <person name="Ng W.-L."/>
            <person name="Kazmierczak K.M."/>
            <person name="Andrzejewski T.M."/>
            <person name="Davidsen T.M."/>
            <person name="Wayne K.J."/>
            <person name="Tettelin H."/>
            <person name="Glass J.I."/>
            <person name="Rusch D."/>
            <person name="Podicherti R."/>
            <person name="Tsui H.-C.T."/>
            <person name="Winkler M.E."/>
        </authorList>
    </citation>
    <scope>NUCLEOTIDE SEQUENCE</scope>
</reference>
<dbReference type="InterPro" id="IPR012796">
    <property type="entry name" value="Lysidine-tRNA-synth_C"/>
</dbReference>
<dbReference type="GO" id="GO:0005524">
    <property type="term" value="F:ATP binding"/>
    <property type="evidence" value="ECO:0007669"/>
    <property type="project" value="UniProtKB-KW"/>
</dbReference>
<dbReference type="InterPro" id="IPR014729">
    <property type="entry name" value="Rossmann-like_a/b/a_fold"/>
</dbReference>
<dbReference type="GO" id="GO:0008033">
    <property type="term" value="P:tRNA processing"/>
    <property type="evidence" value="ECO:0007669"/>
    <property type="project" value="UniProtKB-KW"/>
</dbReference>
<evidence type="ECO:0000256" key="2">
    <source>
        <dbReference type="ARBA" id="ARBA00013267"/>
    </source>
</evidence>
<keyword evidence="4" id="KW-0436">Ligase</keyword>
<dbReference type="Pfam" id="PF11734">
    <property type="entry name" value="TilS_C"/>
    <property type="match status" value="1"/>
</dbReference>
<evidence type="ECO:0000259" key="9">
    <source>
        <dbReference type="SMART" id="SM00977"/>
    </source>
</evidence>
<evidence type="ECO:0000256" key="5">
    <source>
        <dbReference type="ARBA" id="ARBA00022694"/>
    </source>
</evidence>
<proteinExistence type="inferred from homology"/>
<keyword evidence="7" id="KW-0067">ATP-binding</keyword>
<dbReference type="InterPro" id="IPR012795">
    <property type="entry name" value="tRNA_Ile_lys_synt_N"/>
</dbReference>
<comment type="catalytic activity">
    <reaction evidence="8">
        <text>cytidine(34) in tRNA(Ile2) + L-lysine + ATP = lysidine(34) in tRNA(Ile2) + AMP + diphosphate + H(+)</text>
        <dbReference type="Rhea" id="RHEA:43744"/>
        <dbReference type="Rhea" id="RHEA-COMP:10625"/>
        <dbReference type="Rhea" id="RHEA-COMP:10670"/>
        <dbReference type="ChEBI" id="CHEBI:15378"/>
        <dbReference type="ChEBI" id="CHEBI:30616"/>
        <dbReference type="ChEBI" id="CHEBI:32551"/>
        <dbReference type="ChEBI" id="CHEBI:33019"/>
        <dbReference type="ChEBI" id="CHEBI:82748"/>
        <dbReference type="ChEBI" id="CHEBI:83665"/>
        <dbReference type="ChEBI" id="CHEBI:456215"/>
        <dbReference type="EC" id="6.3.4.19"/>
    </reaction>
</comment>
<dbReference type="PANTHER" id="PTHR43033">
    <property type="entry name" value="TRNA(ILE)-LYSIDINE SYNTHASE-RELATED"/>
    <property type="match status" value="1"/>
</dbReference>